<name>A0A167MDI5_PHYB8</name>
<keyword evidence="13" id="KW-1185">Reference proteome</keyword>
<evidence type="ECO:0000256" key="5">
    <source>
        <dbReference type="ARBA" id="ARBA00022801"/>
    </source>
</evidence>
<gene>
    <name evidence="12" type="ORF">PHYBLDRAFT_125559</name>
</gene>
<reference evidence="13" key="1">
    <citation type="submission" date="2015-06" db="EMBL/GenBank/DDBJ databases">
        <title>Expansion of signal transduction pathways in fungi by whole-genome duplication.</title>
        <authorList>
            <consortium name="DOE Joint Genome Institute"/>
            <person name="Corrochano L.M."/>
            <person name="Kuo A."/>
            <person name="Marcet-Houben M."/>
            <person name="Polaino S."/>
            <person name="Salamov A."/>
            <person name="Villalobos J.M."/>
            <person name="Alvarez M.I."/>
            <person name="Avalos J."/>
            <person name="Benito E.P."/>
            <person name="Benoit I."/>
            <person name="Burger G."/>
            <person name="Camino L.P."/>
            <person name="Canovas D."/>
            <person name="Cerda-Olmedo E."/>
            <person name="Cheng J.-F."/>
            <person name="Dominguez A."/>
            <person name="Elias M."/>
            <person name="Eslava A.P."/>
            <person name="Glaser F."/>
            <person name="Grimwood J."/>
            <person name="Gutierrez G."/>
            <person name="Heitman J."/>
            <person name="Henrissat B."/>
            <person name="Iturriaga E.A."/>
            <person name="Lang B.F."/>
            <person name="Lavin J.L."/>
            <person name="Lee S."/>
            <person name="Li W."/>
            <person name="Lindquist E."/>
            <person name="Lopez-Garcia S."/>
            <person name="Luque E.M."/>
            <person name="Marcos A.T."/>
            <person name="Martin J."/>
            <person name="McCluskey K."/>
            <person name="Medina H.R."/>
            <person name="Miralles-Duran A."/>
            <person name="Miyazaki A."/>
            <person name="Munoz-Torres E."/>
            <person name="Oguiza J.A."/>
            <person name="Ohm R."/>
            <person name="Olmedo M."/>
            <person name="Orejas M."/>
            <person name="Ortiz-Castellanos L."/>
            <person name="Pisabarro A.G."/>
            <person name="Rodriguez-Romero J."/>
            <person name="Ruiz-Herrera J."/>
            <person name="Ruiz-Vazquez R."/>
            <person name="Sanz C."/>
            <person name="Schackwitz W."/>
            <person name="Schmutz J."/>
            <person name="Shahriari M."/>
            <person name="Shelest E."/>
            <person name="Silva-Franco F."/>
            <person name="Soanes D."/>
            <person name="Syed K."/>
            <person name="Tagua V.G."/>
            <person name="Talbot N.J."/>
            <person name="Thon M."/>
            <person name="De vries R.P."/>
            <person name="Wiebenga A."/>
            <person name="Yadav J.S."/>
            <person name="Braun E.L."/>
            <person name="Baker S."/>
            <person name="Garre V."/>
            <person name="Horwitz B."/>
            <person name="Torres-Martinez S."/>
            <person name="Idnurm A."/>
            <person name="Herrera-Estrella A."/>
            <person name="Gabaldon T."/>
            <person name="Grigoriev I.V."/>
        </authorList>
    </citation>
    <scope>NUCLEOTIDE SEQUENCE [LARGE SCALE GENOMIC DNA]</scope>
    <source>
        <strain evidence="13">NRRL 1555(-)</strain>
    </source>
</reference>
<dbReference type="STRING" id="763407.A0A167MDI5"/>
<dbReference type="PANTHER" id="PTHR11733">
    <property type="entry name" value="ZINC METALLOPROTEASE FAMILY M13 NEPRILYSIN-RELATED"/>
    <property type="match status" value="1"/>
</dbReference>
<evidence type="ECO:0008006" key="14">
    <source>
        <dbReference type="Google" id="ProtNLM"/>
    </source>
</evidence>
<feature type="domain" description="Peptidase M13 C-terminal" evidence="10">
    <location>
        <begin position="600"/>
        <end position="813"/>
    </location>
</feature>
<sequence length="815" mass="92729">MSEERDPLLTPDRDDDDISPSDRRQQSGNRNGGLGNGRFSFLEKTLFFLTVSLFFILCVFAGLYARRVYDEPNEKPTPVHPPKPPHDNTPEPRCLTSQCVLVASDILKDVDLTLNPCDDFYEYTCSNWMKNNPIPEGQSSKSYFESLSKNNKEVLHSILTQDFEEFYNNTHNGKQDSELPDPEKLIDKQNFEKVKTFFDSCMNEVAIDGRSTEPVYPILRQIRDGYPADVVNPKGNSKSSALVDTSRLTNILALLSKHSIGALFELVTIPDPKDPLKSSLEMYQSGLTLPSKEYYTQPELVQNLFDVVAETMEAVFSKNASEFGWNRWSANTTARLVVDFEKRLAEISDYREYFYDTEATYNPLTLSQLFNISSSIDWGLYISQMLPVTASQPDFILVTSPEYISKVSSEVLGKSTNRAIQSFLMWQAIKSYAPALGEEIRKPLHKFNAKLSGTNPKVTKPRWEICLSQVDDSTGFLAGRYFALSKFQGDSKKRADEIVESIKEAFVNRLPELAWIDDATRERAEEKVAKLIRKIGYPTEIPNAMSPVSLSDYYSDLKIQSKNFYENFENSKKWASKAIWKEVGKPPNKAVWEMNIQVVNAYYNPSFNEIVFPAGILQNPFFRNEHPEYLNYGGIGAVVGHELSHGFDNMGRHYDPDGRLVEWWTNQTSASFDEKTKCFVDQYSNFTVEGGDGKQIHLNGKLTLGENLADNGGLGQSYLAWKKRYESDKDSKVYNNVLLPGLDNLTRDQLFFVNFGRIWCSKRTKELSKQLVFTDEHSPGRWRVNGAVQNSKNFAEVFKCPAGSPMNPVDKCEMW</sequence>
<evidence type="ECO:0000256" key="2">
    <source>
        <dbReference type="ARBA" id="ARBA00007357"/>
    </source>
</evidence>
<dbReference type="Pfam" id="PF01431">
    <property type="entry name" value="Peptidase_M13"/>
    <property type="match status" value="1"/>
</dbReference>
<dbReference type="GO" id="GO:0005886">
    <property type="term" value="C:plasma membrane"/>
    <property type="evidence" value="ECO:0007669"/>
    <property type="project" value="TreeGrafter"/>
</dbReference>
<keyword evidence="6" id="KW-0862">Zinc</keyword>
<dbReference type="SUPFAM" id="SSF55486">
    <property type="entry name" value="Metalloproteases ('zincins'), catalytic domain"/>
    <property type="match status" value="1"/>
</dbReference>
<dbReference type="InterPro" id="IPR042089">
    <property type="entry name" value="Peptidase_M13_dom_2"/>
</dbReference>
<keyword evidence="9" id="KW-0812">Transmembrane</keyword>
<keyword evidence="3" id="KW-0645">Protease</keyword>
<dbReference type="PRINTS" id="PR00786">
    <property type="entry name" value="NEPRILYSIN"/>
</dbReference>
<evidence type="ECO:0000256" key="4">
    <source>
        <dbReference type="ARBA" id="ARBA00022723"/>
    </source>
</evidence>
<keyword evidence="9" id="KW-0472">Membrane</keyword>
<keyword evidence="9" id="KW-1133">Transmembrane helix</keyword>
<feature type="transmembrane region" description="Helical" evidence="9">
    <location>
        <begin position="46"/>
        <end position="65"/>
    </location>
</feature>
<feature type="domain" description="Peptidase M13 N-terminal" evidence="11">
    <location>
        <begin position="116"/>
        <end position="538"/>
    </location>
</feature>
<keyword evidence="7" id="KW-0482">Metalloprotease</keyword>
<comment type="cofactor">
    <cofactor evidence="1">
        <name>Zn(2+)</name>
        <dbReference type="ChEBI" id="CHEBI:29105"/>
    </cofactor>
</comment>
<evidence type="ECO:0000256" key="7">
    <source>
        <dbReference type="ARBA" id="ARBA00023049"/>
    </source>
</evidence>
<evidence type="ECO:0000313" key="12">
    <source>
        <dbReference type="EMBL" id="OAD72537.1"/>
    </source>
</evidence>
<dbReference type="PROSITE" id="PS51885">
    <property type="entry name" value="NEPRILYSIN"/>
    <property type="match status" value="1"/>
</dbReference>
<evidence type="ECO:0000256" key="1">
    <source>
        <dbReference type="ARBA" id="ARBA00001947"/>
    </source>
</evidence>
<organism evidence="12 13">
    <name type="scientific">Phycomyces blakesleeanus (strain ATCC 8743b / DSM 1359 / FGSC 10004 / NBRC 33097 / NRRL 1555)</name>
    <dbReference type="NCBI Taxonomy" id="763407"/>
    <lineage>
        <taxon>Eukaryota</taxon>
        <taxon>Fungi</taxon>
        <taxon>Fungi incertae sedis</taxon>
        <taxon>Mucoromycota</taxon>
        <taxon>Mucoromycotina</taxon>
        <taxon>Mucoromycetes</taxon>
        <taxon>Mucorales</taxon>
        <taxon>Phycomycetaceae</taxon>
        <taxon>Phycomyces</taxon>
    </lineage>
</organism>
<evidence type="ECO:0000256" key="8">
    <source>
        <dbReference type="SAM" id="MobiDB-lite"/>
    </source>
</evidence>
<feature type="region of interest" description="Disordered" evidence="8">
    <location>
        <begin position="1"/>
        <end position="34"/>
    </location>
</feature>
<dbReference type="InterPro" id="IPR024079">
    <property type="entry name" value="MetalloPept_cat_dom_sf"/>
</dbReference>
<evidence type="ECO:0000259" key="11">
    <source>
        <dbReference type="Pfam" id="PF05649"/>
    </source>
</evidence>
<dbReference type="OrthoDB" id="6475849at2759"/>
<dbReference type="InterPro" id="IPR018497">
    <property type="entry name" value="Peptidase_M13_C"/>
</dbReference>
<dbReference type="GO" id="GO:0016485">
    <property type="term" value="P:protein processing"/>
    <property type="evidence" value="ECO:0007669"/>
    <property type="project" value="TreeGrafter"/>
</dbReference>
<dbReference type="InterPro" id="IPR000718">
    <property type="entry name" value="Peptidase_M13"/>
</dbReference>
<dbReference type="InterPro" id="IPR008753">
    <property type="entry name" value="Peptidase_M13_N"/>
</dbReference>
<dbReference type="Pfam" id="PF05649">
    <property type="entry name" value="Peptidase_M13_N"/>
    <property type="match status" value="1"/>
</dbReference>
<dbReference type="GO" id="GO:0004222">
    <property type="term" value="F:metalloendopeptidase activity"/>
    <property type="evidence" value="ECO:0007669"/>
    <property type="project" value="InterPro"/>
</dbReference>
<dbReference type="AlphaFoldDB" id="A0A167MDI5"/>
<keyword evidence="5" id="KW-0378">Hydrolase</keyword>
<keyword evidence="4" id="KW-0479">Metal-binding</keyword>
<dbReference type="VEuPathDB" id="FungiDB:PHYBLDRAFT_125559"/>
<dbReference type="CDD" id="cd08662">
    <property type="entry name" value="M13"/>
    <property type="match status" value="1"/>
</dbReference>
<dbReference type="GO" id="GO:0046872">
    <property type="term" value="F:metal ion binding"/>
    <property type="evidence" value="ECO:0007669"/>
    <property type="project" value="UniProtKB-KW"/>
</dbReference>
<evidence type="ECO:0000259" key="10">
    <source>
        <dbReference type="Pfam" id="PF01431"/>
    </source>
</evidence>
<evidence type="ECO:0000256" key="6">
    <source>
        <dbReference type="ARBA" id="ARBA00022833"/>
    </source>
</evidence>
<dbReference type="PANTHER" id="PTHR11733:SF167">
    <property type="entry name" value="FI17812P1-RELATED"/>
    <property type="match status" value="1"/>
</dbReference>
<proteinExistence type="inferred from homology"/>
<dbReference type="Gene3D" id="1.10.1380.10">
    <property type="entry name" value="Neutral endopeptidase , domain2"/>
    <property type="match status" value="1"/>
</dbReference>
<evidence type="ECO:0000256" key="9">
    <source>
        <dbReference type="SAM" id="Phobius"/>
    </source>
</evidence>
<evidence type="ECO:0000256" key="3">
    <source>
        <dbReference type="ARBA" id="ARBA00022670"/>
    </source>
</evidence>
<comment type="similarity">
    <text evidence="2">Belongs to the peptidase M13 family.</text>
</comment>
<protein>
    <recommendedName>
        <fullName evidence="14">Endothelin-converting enzyme 1</fullName>
    </recommendedName>
</protein>
<dbReference type="GeneID" id="28989956"/>
<dbReference type="EMBL" id="KV440983">
    <property type="protein sequence ID" value="OAD72537.1"/>
    <property type="molecule type" value="Genomic_DNA"/>
</dbReference>
<dbReference type="RefSeq" id="XP_018290577.1">
    <property type="nucleotide sequence ID" value="XM_018429050.1"/>
</dbReference>
<dbReference type="Proteomes" id="UP000077315">
    <property type="component" value="Unassembled WGS sequence"/>
</dbReference>
<evidence type="ECO:0000313" key="13">
    <source>
        <dbReference type="Proteomes" id="UP000077315"/>
    </source>
</evidence>
<feature type="region of interest" description="Disordered" evidence="8">
    <location>
        <begin position="72"/>
        <end position="91"/>
    </location>
</feature>
<dbReference type="InParanoid" id="A0A167MDI5"/>
<accession>A0A167MDI5</accession>
<dbReference type="Gene3D" id="3.40.390.10">
    <property type="entry name" value="Collagenase (Catalytic Domain)"/>
    <property type="match status" value="1"/>
</dbReference>